<dbReference type="RefSeq" id="WP_130840647.1">
    <property type="nucleotide sequence ID" value="NZ_SIJL01000003.1"/>
</dbReference>
<dbReference type="InterPro" id="IPR007557">
    <property type="entry name" value="PSP1_C"/>
</dbReference>
<comment type="caution">
    <text evidence="2">The sequence shown here is derived from an EMBL/GenBank/DDBJ whole genome shotgun (WGS) entry which is preliminary data.</text>
</comment>
<dbReference type="Proteomes" id="UP000292858">
    <property type="component" value="Unassembled WGS sequence"/>
</dbReference>
<proteinExistence type="predicted"/>
<feature type="domain" description="PSP1 C-terminal" evidence="1">
    <location>
        <begin position="59"/>
        <end position="144"/>
    </location>
</feature>
<dbReference type="GO" id="GO:0005737">
    <property type="term" value="C:cytoplasm"/>
    <property type="evidence" value="ECO:0007669"/>
    <property type="project" value="TreeGrafter"/>
</dbReference>
<dbReference type="NCBIfam" id="NF041131">
    <property type="entry name" value="RicT_YaaT_fam"/>
    <property type="match status" value="1"/>
</dbReference>
<gene>
    <name evidence="2" type="ORF">ETP66_03445</name>
</gene>
<evidence type="ECO:0000259" key="1">
    <source>
        <dbReference type="PROSITE" id="PS51411"/>
    </source>
</evidence>
<evidence type="ECO:0000313" key="2">
    <source>
        <dbReference type="EMBL" id="TBH21186.1"/>
    </source>
</evidence>
<keyword evidence="3" id="KW-1185">Reference proteome</keyword>
<dbReference type="PANTHER" id="PTHR43830:SF3">
    <property type="entry name" value="PROTEIN PSP1"/>
    <property type="match status" value="1"/>
</dbReference>
<reference evidence="2 3" key="1">
    <citation type="submission" date="2019-02" db="EMBL/GenBank/DDBJ databases">
        <title>Thermus sp. a novel from hot spring.</title>
        <authorList>
            <person name="Zhao Z."/>
        </authorList>
    </citation>
    <scope>NUCLEOTIDE SEQUENCE [LARGE SCALE GENOMIC DNA]</scope>
    <source>
        <strain evidence="2 3">CFH 72773T</strain>
    </source>
</reference>
<accession>A0A4Q9B647</accession>
<sequence>MTVGVRLHAALGLARTPVLRYFRFQGEPPPVGAYVVVRTGRGLEVGQVRTPPRTGPEAGEVVRLASKEDLDQAARLLARAGEALFYLKARLREEGVRAKVLGCDFTLDAYHLAVHYAAEERVNLRPFARELAQRFRVRVEFLAEGPREEARYLGALGACGMESCCATWLQGFAQVSIRLARDQQLPLNPEKISGPCGRLLCCLAYEHPVYQELLAGLPRKNARVCTKAGVCGKVHKLNPLKGTVELLLEEGKTLEVGKEELAEGFLG</sequence>
<organism evidence="2 3">
    <name type="scientific">Thermus thermamylovorans</name>
    <dbReference type="NCBI Taxonomy" id="2509362"/>
    <lineage>
        <taxon>Bacteria</taxon>
        <taxon>Thermotogati</taxon>
        <taxon>Deinococcota</taxon>
        <taxon>Deinococci</taxon>
        <taxon>Thermales</taxon>
        <taxon>Thermaceae</taxon>
        <taxon>Thermus</taxon>
    </lineage>
</organism>
<dbReference type="PANTHER" id="PTHR43830">
    <property type="entry name" value="PROTEIN PSP1"/>
    <property type="match status" value="1"/>
</dbReference>
<dbReference type="OrthoDB" id="9779344at2"/>
<name>A0A4Q9B647_9DEIN</name>
<dbReference type="EMBL" id="SIJL01000003">
    <property type="protein sequence ID" value="TBH21186.1"/>
    <property type="molecule type" value="Genomic_DNA"/>
</dbReference>
<dbReference type="Pfam" id="PF04468">
    <property type="entry name" value="PSP1"/>
    <property type="match status" value="1"/>
</dbReference>
<dbReference type="AlphaFoldDB" id="A0A4Q9B647"/>
<evidence type="ECO:0000313" key="3">
    <source>
        <dbReference type="Proteomes" id="UP000292858"/>
    </source>
</evidence>
<dbReference type="InterPro" id="IPR047767">
    <property type="entry name" value="PSP1-like"/>
</dbReference>
<protein>
    <recommendedName>
        <fullName evidence="1">PSP1 C-terminal domain-containing protein</fullName>
    </recommendedName>
</protein>
<dbReference type="PROSITE" id="PS51411">
    <property type="entry name" value="PSP1_C"/>
    <property type="match status" value="1"/>
</dbReference>